<reference evidence="3 4" key="1">
    <citation type="submission" date="2019-09" db="EMBL/GenBank/DDBJ databases">
        <authorList>
            <person name="Ou C."/>
        </authorList>
    </citation>
    <scope>NUCLEOTIDE SEQUENCE [LARGE SCALE GENOMIC DNA]</scope>
    <source>
        <strain evidence="3">S2</strain>
        <tissue evidence="3">Leaf</tissue>
    </source>
</reference>
<dbReference type="Proteomes" id="UP000327157">
    <property type="component" value="Unassembled WGS sequence"/>
</dbReference>
<evidence type="ECO:0000313" key="3">
    <source>
        <dbReference type="EMBL" id="KAB2620781.1"/>
    </source>
</evidence>
<evidence type="ECO:0008006" key="5">
    <source>
        <dbReference type="Google" id="ProtNLM"/>
    </source>
</evidence>
<dbReference type="PANTHER" id="PTHR31339">
    <property type="entry name" value="PECTIN LYASE-RELATED"/>
    <property type="match status" value="1"/>
</dbReference>
<protein>
    <recommendedName>
        <fullName evidence="5">Polygalacturonase-like</fullName>
    </recommendedName>
</protein>
<sequence length="172" mass="18465">MISMLVFICADSSSNDLVAVKSGWDEYGIAYGCPIGSKASGGVENVLADHINRYNMGVGINIKTNIGSGGFIRSITVSDMYIEKVRKGVKIALAGDVGDRRDEKCNQNALPIVKGITLKDIWCVQVQQADQPPRCDGIKKCLMVSGAAHLVSHLQCSELSGAQKRASRSNYS</sequence>
<gene>
    <name evidence="3" type="ORF">D8674_039539</name>
</gene>
<evidence type="ECO:0000256" key="1">
    <source>
        <dbReference type="ARBA" id="ARBA00004191"/>
    </source>
</evidence>
<dbReference type="PANTHER" id="PTHR31339:SF3">
    <property type="entry name" value="PECTIN LYASE-LIKE SUPERFAMILY PROTEIN"/>
    <property type="match status" value="1"/>
</dbReference>
<dbReference type="Gene3D" id="2.160.20.10">
    <property type="entry name" value="Single-stranded right-handed beta-helix, Pectin lyase-like"/>
    <property type="match status" value="1"/>
</dbReference>
<dbReference type="OrthoDB" id="1610090at2759"/>
<dbReference type="SUPFAM" id="SSF51126">
    <property type="entry name" value="Pectin lyase-like"/>
    <property type="match status" value="1"/>
</dbReference>
<dbReference type="InterPro" id="IPR012334">
    <property type="entry name" value="Pectin_lyas_fold"/>
</dbReference>
<comment type="caution">
    <text evidence="3">The sequence shown here is derived from an EMBL/GenBank/DDBJ whole genome shotgun (WGS) entry which is preliminary data.</text>
</comment>
<organism evidence="3 4">
    <name type="scientific">Pyrus ussuriensis x Pyrus communis</name>
    <dbReference type="NCBI Taxonomy" id="2448454"/>
    <lineage>
        <taxon>Eukaryota</taxon>
        <taxon>Viridiplantae</taxon>
        <taxon>Streptophyta</taxon>
        <taxon>Embryophyta</taxon>
        <taxon>Tracheophyta</taxon>
        <taxon>Spermatophyta</taxon>
        <taxon>Magnoliopsida</taxon>
        <taxon>eudicotyledons</taxon>
        <taxon>Gunneridae</taxon>
        <taxon>Pentapetalae</taxon>
        <taxon>rosids</taxon>
        <taxon>fabids</taxon>
        <taxon>Rosales</taxon>
        <taxon>Rosaceae</taxon>
        <taxon>Amygdaloideae</taxon>
        <taxon>Maleae</taxon>
        <taxon>Pyrus</taxon>
    </lineage>
</organism>
<reference evidence="3 4" key="2">
    <citation type="submission" date="2019-11" db="EMBL/GenBank/DDBJ databases">
        <title>A de novo genome assembly of a pear dwarfing rootstock.</title>
        <authorList>
            <person name="Wang F."/>
            <person name="Wang J."/>
            <person name="Li S."/>
            <person name="Zhang Y."/>
            <person name="Fang M."/>
            <person name="Ma L."/>
            <person name="Zhao Y."/>
            <person name="Jiang S."/>
        </authorList>
    </citation>
    <scope>NUCLEOTIDE SEQUENCE [LARGE SCALE GENOMIC DNA]</scope>
    <source>
        <strain evidence="3">S2</strain>
        <tissue evidence="3">Leaf</tissue>
    </source>
</reference>
<proteinExistence type="predicted"/>
<evidence type="ECO:0000256" key="2">
    <source>
        <dbReference type="ARBA" id="ARBA00022512"/>
    </source>
</evidence>
<dbReference type="InterPro" id="IPR011050">
    <property type="entry name" value="Pectin_lyase_fold/virulence"/>
</dbReference>
<keyword evidence="2" id="KW-0964">Secreted</keyword>
<dbReference type="EMBL" id="SMOL01000293">
    <property type="protein sequence ID" value="KAB2620781.1"/>
    <property type="molecule type" value="Genomic_DNA"/>
</dbReference>
<keyword evidence="2" id="KW-0134">Cell wall</keyword>
<dbReference type="AlphaFoldDB" id="A0A5N5H3N0"/>
<evidence type="ECO:0000313" key="4">
    <source>
        <dbReference type="Proteomes" id="UP000327157"/>
    </source>
</evidence>
<dbReference type="InterPro" id="IPR051801">
    <property type="entry name" value="GH28_Enzymes"/>
</dbReference>
<name>A0A5N5H3N0_9ROSA</name>
<accession>A0A5N5H3N0</accession>
<keyword evidence="4" id="KW-1185">Reference proteome</keyword>
<comment type="subcellular location">
    <subcellularLocation>
        <location evidence="1">Secreted</location>
        <location evidence="1">Cell wall</location>
    </subcellularLocation>
</comment>